<dbReference type="RefSeq" id="WP_120696497.1">
    <property type="nucleotide sequence ID" value="NZ_RBDX01000005.1"/>
</dbReference>
<evidence type="ECO:0000256" key="10">
    <source>
        <dbReference type="ARBA" id="ARBA00048685"/>
    </source>
</evidence>
<feature type="domain" description="Alcohol dehydrogenase-like N-terminal" evidence="13">
    <location>
        <begin position="26"/>
        <end position="139"/>
    </location>
</feature>
<dbReference type="Gene3D" id="3.90.180.10">
    <property type="entry name" value="Medium-chain alcohol dehydrogenases, catalytic domain"/>
    <property type="match status" value="1"/>
</dbReference>
<evidence type="ECO:0000313" key="17">
    <source>
        <dbReference type="Proteomes" id="UP000268652"/>
    </source>
</evidence>
<dbReference type="InterPro" id="IPR050129">
    <property type="entry name" value="Zn_alcohol_dh"/>
</dbReference>
<dbReference type="SUPFAM" id="SSF51735">
    <property type="entry name" value="NAD(P)-binding Rossmann-fold domains"/>
    <property type="match status" value="1"/>
</dbReference>
<dbReference type="SUPFAM" id="SSF50129">
    <property type="entry name" value="GroES-like"/>
    <property type="match status" value="1"/>
</dbReference>
<dbReference type="InterPro" id="IPR036291">
    <property type="entry name" value="NAD(P)-bd_dom_sf"/>
</dbReference>
<dbReference type="Proteomes" id="UP000275024">
    <property type="component" value="Unassembled WGS sequence"/>
</dbReference>
<keyword evidence="4" id="KW-0560">Oxidoreductase</keyword>
<comment type="pathway">
    <text evidence="6">Metabolic intermediate biosynthesis; 2-deoxystreptamine biosynthesis; 2-deoxystreptamine from D-glucose 6-phosphate: step 3/4.</text>
</comment>
<reference evidence="17 18" key="1">
    <citation type="submission" date="2018-09" db="EMBL/GenBank/DDBJ databases">
        <title>Streptomyces sp. nov. DS1-2, an endophytic actinomycete isolated from roots of Dendrobium scabrilingue.</title>
        <authorList>
            <person name="Kuncharoen N."/>
            <person name="Kudo T."/>
            <person name="Ohkuma M."/>
            <person name="Yuki M."/>
            <person name="Tanasupawat S."/>
        </authorList>
    </citation>
    <scope>NUCLEOTIDE SEQUENCE [LARGE SCALE GENOMIC DNA]</scope>
    <source>
        <strain evidence="15 18">AZ1-7</strain>
        <strain evidence="16 17">DS1-2</strain>
    </source>
</reference>
<evidence type="ECO:0000256" key="9">
    <source>
        <dbReference type="ARBA" id="ARBA00039387"/>
    </source>
</evidence>
<keyword evidence="17" id="KW-1185">Reference proteome</keyword>
<evidence type="ECO:0000256" key="2">
    <source>
        <dbReference type="ARBA" id="ARBA00022723"/>
    </source>
</evidence>
<dbReference type="Pfam" id="PF08240">
    <property type="entry name" value="ADH_N"/>
    <property type="match status" value="1"/>
</dbReference>
<dbReference type="PANTHER" id="PTHR43401">
    <property type="entry name" value="L-THREONINE 3-DEHYDROGENASE"/>
    <property type="match status" value="1"/>
</dbReference>
<evidence type="ECO:0000256" key="1">
    <source>
        <dbReference type="ARBA" id="ARBA00001947"/>
    </source>
</evidence>
<feature type="domain" description="Glucose dehydrogenase C-terminal" evidence="14">
    <location>
        <begin position="145"/>
        <end position="348"/>
    </location>
</feature>
<comment type="cofactor">
    <cofactor evidence="1">
        <name>Zn(2+)</name>
        <dbReference type="ChEBI" id="CHEBI:29105"/>
    </cofactor>
</comment>
<gene>
    <name evidence="16" type="ORF">D7318_09735</name>
    <name evidence="15" type="ORF">D7319_08560</name>
</gene>
<dbReference type="AlphaFoldDB" id="A0A3A9WLX9"/>
<evidence type="ECO:0000256" key="11">
    <source>
        <dbReference type="ARBA" id="ARBA00049085"/>
    </source>
</evidence>
<dbReference type="InterPro" id="IPR013154">
    <property type="entry name" value="ADH-like_N"/>
</dbReference>
<evidence type="ECO:0000256" key="5">
    <source>
        <dbReference type="ARBA" id="ARBA00037678"/>
    </source>
</evidence>
<dbReference type="GO" id="GO:0016491">
    <property type="term" value="F:oxidoreductase activity"/>
    <property type="evidence" value="ECO:0007669"/>
    <property type="project" value="UniProtKB-KW"/>
</dbReference>
<evidence type="ECO:0000259" key="14">
    <source>
        <dbReference type="Pfam" id="PF16912"/>
    </source>
</evidence>
<keyword evidence="2" id="KW-0479">Metal-binding</keyword>
<evidence type="ECO:0000256" key="8">
    <source>
        <dbReference type="ARBA" id="ARBA00039102"/>
    </source>
</evidence>
<dbReference type="GO" id="GO:0046872">
    <property type="term" value="F:metal ion binding"/>
    <property type="evidence" value="ECO:0007669"/>
    <property type="project" value="UniProtKB-KW"/>
</dbReference>
<dbReference type="Proteomes" id="UP000268652">
    <property type="component" value="Unassembled WGS sequence"/>
</dbReference>
<dbReference type="Gene3D" id="3.40.50.720">
    <property type="entry name" value="NAD(P)-binding Rossmann-like Domain"/>
    <property type="match status" value="1"/>
</dbReference>
<comment type="similarity">
    <text evidence="7">Belongs to the zinc-containing alcohol dehydrogenase family. DOIA dehydrogenase subfamily.</text>
</comment>
<name>A0A3A9WLX9_9ACTN</name>
<sequence length="354" mass="37514">MRAITVQPRQSGSLRVDEVPEPAPADGELLVDALAIGVCGTDHEIVAGDYGAAPLGHDRLVIGHESLGRVRAAPPGSGFTPGDLVMGVVRRPDPEPCGACRRGEFDMCRNGRFTERGIKERDGYASESWTIEPDYAIPLDARLERVGVLMEPTSVVAKAWEQVERVGARAWFDPRRVLVTGAGPVGLLAALLGVKRGLDVHVLDRVSEGPKPGLVADLGATYHTEDAAEVADKVRPDIVIEATGAGPVVLDVLTGTGGYGVVCLTGVSSAGRPLAVDAASLNRELVLENDAVVGSVNANPRHYQQAAQALAHADLDWLDRLITRRVPLERCQEAYESRPGDIKVVVTLDGAGQS</sequence>
<evidence type="ECO:0000256" key="3">
    <source>
        <dbReference type="ARBA" id="ARBA00022833"/>
    </source>
</evidence>
<evidence type="ECO:0000256" key="4">
    <source>
        <dbReference type="ARBA" id="ARBA00023002"/>
    </source>
</evidence>
<accession>A0A3A9WLX9</accession>
<keyword evidence="3" id="KW-0862">Zinc</keyword>
<protein>
    <recommendedName>
        <fullName evidence="9">2-deoxy-scyllo-inosamine dehydrogenase</fullName>
        <ecNumber evidence="8">1.1.1.329</ecNumber>
    </recommendedName>
</protein>
<evidence type="ECO:0000259" key="13">
    <source>
        <dbReference type="Pfam" id="PF08240"/>
    </source>
</evidence>
<evidence type="ECO:0000256" key="12">
    <source>
        <dbReference type="SAM" id="MobiDB-lite"/>
    </source>
</evidence>
<evidence type="ECO:0000256" key="6">
    <source>
        <dbReference type="ARBA" id="ARBA00037908"/>
    </source>
</evidence>
<dbReference type="OrthoDB" id="9797931at2"/>
<dbReference type="CDD" id="cd08230">
    <property type="entry name" value="glucose_DH"/>
    <property type="match status" value="1"/>
</dbReference>
<evidence type="ECO:0000313" key="18">
    <source>
        <dbReference type="Proteomes" id="UP000275024"/>
    </source>
</evidence>
<dbReference type="EMBL" id="RBDY01000005">
    <property type="protein sequence ID" value="RKN24733.1"/>
    <property type="molecule type" value="Genomic_DNA"/>
</dbReference>
<comment type="catalytic activity">
    <reaction evidence="11">
        <text>2-deoxy-scyllo-inosamine + NADP(+) = 3-amino-2,3-dideoxy-scyllo-inosose + NADPH + H(+)</text>
        <dbReference type="Rhea" id="RHEA:33879"/>
        <dbReference type="ChEBI" id="CHEBI:15378"/>
        <dbReference type="ChEBI" id="CHEBI:57783"/>
        <dbReference type="ChEBI" id="CHEBI:58349"/>
        <dbReference type="ChEBI" id="CHEBI:65002"/>
        <dbReference type="ChEBI" id="CHEBI:65003"/>
        <dbReference type="EC" id="1.1.1.329"/>
    </reaction>
</comment>
<evidence type="ECO:0000256" key="7">
    <source>
        <dbReference type="ARBA" id="ARBA00038004"/>
    </source>
</evidence>
<evidence type="ECO:0000313" key="15">
    <source>
        <dbReference type="EMBL" id="RKN10474.1"/>
    </source>
</evidence>
<feature type="region of interest" description="Disordered" evidence="12">
    <location>
        <begin position="1"/>
        <end position="22"/>
    </location>
</feature>
<organism evidence="15 18">
    <name type="scientific">Streptomyces radicis</name>
    <dbReference type="NCBI Taxonomy" id="1750517"/>
    <lineage>
        <taxon>Bacteria</taxon>
        <taxon>Bacillati</taxon>
        <taxon>Actinomycetota</taxon>
        <taxon>Actinomycetes</taxon>
        <taxon>Kitasatosporales</taxon>
        <taxon>Streptomycetaceae</taxon>
        <taxon>Streptomyces</taxon>
    </lineage>
</organism>
<comment type="caution">
    <text evidence="15">The sequence shown here is derived from an EMBL/GenBank/DDBJ whole genome shotgun (WGS) entry which is preliminary data.</text>
</comment>
<dbReference type="InterPro" id="IPR031640">
    <property type="entry name" value="Glu_dehyd_C"/>
</dbReference>
<dbReference type="InterPro" id="IPR011032">
    <property type="entry name" value="GroES-like_sf"/>
</dbReference>
<dbReference type="PANTHER" id="PTHR43401:SF2">
    <property type="entry name" value="L-THREONINE 3-DEHYDROGENASE"/>
    <property type="match status" value="1"/>
</dbReference>
<comment type="catalytic activity">
    <reaction evidence="10">
        <text>2-deoxy-scyllo-inosamine + NAD(+) = 3-amino-2,3-dideoxy-scyllo-inosose + NADH + H(+)</text>
        <dbReference type="Rhea" id="RHEA:33883"/>
        <dbReference type="ChEBI" id="CHEBI:15378"/>
        <dbReference type="ChEBI" id="CHEBI:57540"/>
        <dbReference type="ChEBI" id="CHEBI:57945"/>
        <dbReference type="ChEBI" id="CHEBI:65002"/>
        <dbReference type="ChEBI" id="CHEBI:65003"/>
        <dbReference type="EC" id="1.1.1.329"/>
    </reaction>
</comment>
<dbReference type="Pfam" id="PF16912">
    <property type="entry name" value="Glu_dehyd_C"/>
    <property type="match status" value="1"/>
</dbReference>
<proteinExistence type="inferred from homology"/>
<comment type="function">
    <text evidence="5">Catalyzes the oxidation of 2-deoxy-scyllo-inosamine (DOIA) with NAD(+) or NADP(+), forming 3-amino-2,3-dideoxy-scyllo-inosose (amino-DOI).</text>
</comment>
<dbReference type="EC" id="1.1.1.329" evidence="8"/>
<evidence type="ECO:0000313" key="16">
    <source>
        <dbReference type="EMBL" id="RKN24733.1"/>
    </source>
</evidence>
<dbReference type="EMBL" id="RBDX01000005">
    <property type="protein sequence ID" value="RKN10474.1"/>
    <property type="molecule type" value="Genomic_DNA"/>
</dbReference>